<dbReference type="EMBL" id="CDMZ01001984">
    <property type="protein sequence ID" value="CEM40156.1"/>
    <property type="molecule type" value="Genomic_DNA"/>
</dbReference>
<feature type="transmembrane region" description="Helical" evidence="1">
    <location>
        <begin position="142"/>
        <end position="159"/>
    </location>
</feature>
<evidence type="ECO:0000256" key="1">
    <source>
        <dbReference type="SAM" id="Phobius"/>
    </source>
</evidence>
<keyword evidence="1" id="KW-0472">Membrane</keyword>
<proteinExistence type="predicted"/>
<keyword evidence="1" id="KW-0812">Transmembrane</keyword>
<name>A0A0G4H8F7_9ALVE</name>
<feature type="transmembrane region" description="Helical" evidence="1">
    <location>
        <begin position="270"/>
        <end position="288"/>
    </location>
</feature>
<gene>
    <name evidence="2" type="ORF">Cvel_867</name>
</gene>
<accession>A0A0G4H8F7</accession>
<feature type="transmembrane region" description="Helical" evidence="1">
    <location>
        <begin position="228"/>
        <end position="250"/>
    </location>
</feature>
<dbReference type="AlphaFoldDB" id="A0A0G4H8F7"/>
<evidence type="ECO:0008006" key="3">
    <source>
        <dbReference type="Google" id="ProtNLM"/>
    </source>
</evidence>
<sequence length="506" mass="57257">MRSEALRGKGRIETLFSSSLAAFVGWVAEDIWEGLTEAVWLLGSNVLANLLLFRCYFFVCLKSFRTLPPELVDEGKLNARLLEQKEFELNVPKSFVQSVDSALDNVEADIGTLRRQNKRGEGREENKVVGQRPEKQNFKGKMFAFFTIRLLSIAASVWGSLWQSFFISMLQFVFLPYSLFAAVIYGLETGAVLFAAYAVVFPLLTVGTDVILKLCIPGWTSELVSIPLSWYLILGFLLLDQFQCFVSLFWTFKAGGKPRRVSVRRTLESVGYGFLNCKTYFLVLLPLLCGRVRVNLLVWCLDAVLGISWSAYTRLMGFWNIIYYPEHRMGHLRYVYPDAHKFHHILHDATPFDAHAFGSGAPEEWLLLWVEVAVALCLSVPPPCLSWGLMKISWQNKAGQHTRAEGGGAIMNCVNFHCDHHRLHNRNFGISMPLEMVMGTSSLSGSDSAHAVWGRIPGFRLVRDEVQREKEKETGQEGGQHERETVIRLRFIPVEGEERGKGFLTG</sequence>
<feature type="transmembrane region" description="Helical" evidence="1">
    <location>
        <begin position="294"/>
        <end position="312"/>
    </location>
</feature>
<evidence type="ECO:0000313" key="2">
    <source>
        <dbReference type="EMBL" id="CEM40156.1"/>
    </source>
</evidence>
<protein>
    <recommendedName>
        <fullName evidence="3">Fatty acid hydroxylase domain-containing protein</fullName>
    </recommendedName>
</protein>
<reference evidence="2" key="1">
    <citation type="submission" date="2014-11" db="EMBL/GenBank/DDBJ databases">
        <authorList>
            <person name="Otto D Thomas"/>
            <person name="Naeem Raeece"/>
        </authorList>
    </citation>
    <scope>NUCLEOTIDE SEQUENCE</scope>
</reference>
<keyword evidence="1" id="KW-1133">Transmembrane helix</keyword>
<dbReference type="VEuPathDB" id="CryptoDB:Cvel_867"/>
<organism evidence="2">
    <name type="scientific">Chromera velia CCMP2878</name>
    <dbReference type="NCBI Taxonomy" id="1169474"/>
    <lineage>
        <taxon>Eukaryota</taxon>
        <taxon>Sar</taxon>
        <taxon>Alveolata</taxon>
        <taxon>Colpodellida</taxon>
        <taxon>Chromeraceae</taxon>
        <taxon>Chromera</taxon>
    </lineage>
</organism>